<evidence type="ECO:0000256" key="2">
    <source>
        <dbReference type="ARBA" id="ARBA00023002"/>
    </source>
</evidence>
<dbReference type="Proteomes" id="UP000310314">
    <property type="component" value="Unassembled WGS sequence"/>
</dbReference>
<dbReference type="InterPro" id="IPR002347">
    <property type="entry name" value="SDR_fam"/>
</dbReference>
<dbReference type="PRINTS" id="PR00080">
    <property type="entry name" value="SDRFAMILY"/>
</dbReference>
<proteinExistence type="inferred from homology"/>
<dbReference type="PANTHER" id="PTHR24320">
    <property type="entry name" value="RETINOL DEHYDROGENASE"/>
    <property type="match status" value="1"/>
</dbReference>
<organism evidence="4 5">
    <name type="scientific">Maribacter algarum</name>
    <name type="common">ex Zhang et al. 2020</name>
    <dbReference type="NCBI Taxonomy" id="2578118"/>
    <lineage>
        <taxon>Bacteria</taxon>
        <taxon>Pseudomonadati</taxon>
        <taxon>Bacteroidota</taxon>
        <taxon>Flavobacteriia</taxon>
        <taxon>Flavobacteriales</taxon>
        <taxon>Flavobacteriaceae</taxon>
        <taxon>Maribacter</taxon>
    </lineage>
</organism>
<evidence type="ECO:0000313" key="4">
    <source>
        <dbReference type="EMBL" id="TMM56840.1"/>
    </source>
</evidence>
<evidence type="ECO:0000313" key="5">
    <source>
        <dbReference type="Proteomes" id="UP000310314"/>
    </source>
</evidence>
<dbReference type="PANTHER" id="PTHR24320:SF148">
    <property type="entry name" value="NAD(P)-BINDING ROSSMANN-FOLD SUPERFAMILY PROTEIN"/>
    <property type="match status" value="1"/>
</dbReference>
<dbReference type="EMBL" id="VATY01000002">
    <property type="protein sequence ID" value="TMM56840.1"/>
    <property type="molecule type" value="Genomic_DNA"/>
</dbReference>
<gene>
    <name evidence="4" type="ORF">FEE95_10080</name>
</gene>
<comment type="caution">
    <text evidence="4">The sequence shown here is derived from an EMBL/GenBank/DDBJ whole genome shotgun (WGS) entry which is preliminary data.</text>
</comment>
<comment type="similarity">
    <text evidence="1 3">Belongs to the short-chain dehydrogenases/reductases (SDR) family.</text>
</comment>
<evidence type="ECO:0000256" key="1">
    <source>
        <dbReference type="ARBA" id="ARBA00006484"/>
    </source>
</evidence>
<keyword evidence="5" id="KW-1185">Reference proteome</keyword>
<dbReference type="Pfam" id="PF00106">
    <property type="entry name" value="adh_short"/>
    <property type="match status" value="1"/>
</dbReference>
<dbReference type="PRINTS" id="PR00081">
    <property type="entry name" value="GDHRDH"/>
</dbReference>
<dbReference type="InterPro" id="IPR036291">
    <property type="entry name" value="NAD(P)-bd_dom_sf"/>
</dbReference>
<name>A0A5S3PQ16_9FLAO</name>
<reference evidence="4 5" key="1">
    <citation type="submission" date="2019-05" db="EMBL/GenBank/DDBJ databases">
        <authorList>
            <person name="Zhang J.-Y."/>
            <person name="Feg X."/>
            <person name="Du Z.-J."/>
        </authorList>
    </citation>
    <scope>NUCLEOTIDE SEQUENCE [LARGE SCALE GENOMIC DNA]</scope>
    <source>
        <strain evidence="4 5">RZ26</strain>
    </source>
</reference>
<dbReference type="GO" id="GO:0016491">
    <property type="term" value="F:oxidoreductase activity"/>
    <property type="evidence" value="ECO:0007669"/>
    <property type="project" value="UniProtKB-KW"/>
</dbReference>
<dbReference type="PROSITE" id="PS00061">
    <property type="entry name" value="ADH_SHORT"/>
    <property type="match status" value="1"/>
</dbReference>
<evidence type="ECO:0000256" key="3">
    <source>
        <dbReference type="RuleBase" id="RU000363"/>
    </source>
</evidence>
<keyword evidence="2" id="KW-0560">Oxidoreductase</keyword>
<sequence>MKTIFITGSTDGIGKIAAFRFAEAGCEVVLHGRKPEKLAQTVNELKSTTGNENIKGYLSDFSDLESVKKMADTIRQEVPKIDVLINNAGIFKSPVSTTSKGLDIRFAVNYLAPYVLTKSLLPVLKEGKSPRIINLSSAAQSSVSLNALKGNSEFSAQEAYAQSKLALTMWSFELAKNHQDIVVIAVNPGSLLNTKMVKEAYGNHWSPAEKGSNILYDLAISDEYQNSTGQYFDNDKGETKGFFAPAHPDTEDTSKIENLITTTENLLTD</sequence>
<dbReference type="AlphaFoldDB" id="A0A5S3PQ16"/>
<accession>A0A5S3PQ16</accession>
<dbReference type="Gene3D" id="3.40.50.720">
    <property type="entry name" value="NAD(P)-binding Rossmann-like Domain"/>
    <property type="match status" value="1"/>
</dbReference>
<dbReference type="SUPFAM" id="SSF51735">
    <property type="entry name" value="NAD(P)-binding Rossmann-fold domains"/>
    <property type="match status" value="1"/>
</dbReference>
<dbReference type="InterPro" id="IPR020904">
    <property type="entry name" value="Sc_DH/Rdtase_CS"/>
</dbReference>
<dbReference type="OrthoDB" id="597510at2"/>
<dbReference type="RefSeq" id="WP_138657824.1">
    <property type="nucleotide sequence ID" value="NZ_VATY01000002.1"/>
</dbReference>
<protein>
    <submittedName>
        <fullName evidence="4">SDR family NAD(P)-dependent oxidoreductase</fullName>
    </submittedName>
</protein>